<dbReference type="Gene3D" id="1.10.630.10">
    <property type="entry name" value="Cytochrome P450"/>
    <property type="match status" value="1"/>
</dbReference>
<feature type="transmembrane region" description="Helical" evidence="10">
    <location>
        <begin position="12"/>
        <end position="32"/>
    </location>
</feature>
<evidence type="ECO:0000256" key="4">
    <source>
        <dbReference type="ARBA" id="ARBA00022723"/>
    </source>
</evidence>
<reference evidence="11 12" key="1">
    <citation type="submission" date="2018-06" db="EMBL/GenBank/DDBJ databases">
        <title>Complete Genomes of Monosporascus.</title>
        <authorList>
            <person name="Robinson A.J."/>
            <person name="Natvig D.O."/>
        </authorList>
    </citation>
    <scope>NUCLEOTIDE SEQUENCE [LARGE SCALE GENOMIC DNA]</scope>
    <source>
        <strain evidence="11 12">CBS 110550</strain>
    </source>
</reference>
<evidence type="ECO:0000313" key="11">
    <source>
        <dbReference type="EMBL" id="RYP10685.1"/>
    </source>
</evidence>
<dbReference type="PANTHER" id="PTHR24305">
    <property type="entry name" value="CYTOCHROME P450"/>
    <property type="match status" value="1"/>
</dbReference>
<evidence type="ECO:0000313" key="12">
    <source>
        <dbReference type="Proteomes" id="UP000293360"/>
    </source>
</evidence>
<proteinExistence type="inferred from homology"/>
<dbReference type="PANTHER" id="PTHR24305:SF230">
    <property type="entry name" value="P450, PUTATIVE (EUROFUNG)-RELATED"/>
    <property type="match status" value="1"/>
</dbReference>
<dbReference type="GO" id="GO:0016705">
    <property type="term" value="F:oxidoreductase activity, acting on paired donors, with incorporation or reduction of molecular oxygen"/>
    <property type="evidence" value="ECO:0007669"/>
    <property type="project" value="InterPro"/>
</dbReference>
<accession>A0A4Q4TT87</accession>
<name>A0A4Q4TT87_9PEZI</name>
<dbReference type="InterPro" id="IPR001128">
    <property type="entry name" value="Cyt_P450"/>
</dbReference>
<keyword evidence="10" id="KW-0472">Membrane</keyword>
<evidence type="ECO:0000256" key="3">
    <source>
        <dbReference type="ARBA" id="ARBA00022617"/>
    </source>
</evidence>
<dbReference type="STRING" id="155417.A0A4Q4TT87"/>
<evidence type="ECO:0000256" key="7">
    <source>
        <dbReference type="ARBA" id="ARBA00023033"/>
    </source>
</evidence>
<dbReference type="Proteomes" id="UP000293360">
    <property type="component" value="Unassembled WGS sequence"/>
</dbReference>
<keyword evidence="7 9" id="KW-0503">Monooxygenase</keyword>
<dbReference type="SUPFAM" id="SSF48264">
    <property type="entry name" value="Cytochrome P450"/>
    <property type="match status" value="1"/>
</dbReference>
<evidence type="ECO:0000256" key="10">
    <source>
        <dbReference type="SAM" id="Phobius"/>
    </source>
</evidence>
<sequence>MGLAELGLAKLAGLAAALVVLWVGSHVIYNLFFHPLRQYPGPLILRATRLGFCHKLLKGTLSFEMLDLHKKYGEVVRIAPNELAFSNSTAWKDIMGHKTQGGAEFEKWDRFYRPVKDMPTDIVNSGREEHGALRKTLSHGFSDRSMREQQPIIKKYIDLLLQRLHENCQDGRKALNMAAWYNYTTFDVIGDLAFGGSFGCLDNSDYHVWVKTIFQMARVGTMFQVLSNFPALKDMLLKMVPKKFMEEQENHMAFTKAKLSTRMEAGKERPDLIEGLLRKREEWGLTMEKLQANSSILIIGGSETTATLLSGVTYFLLMNPEAMEKLKTEIRTAFRSEDEIDFMSVSALPYLLACLDEALRMYPPVPTGLPRVVPKGGASISGHFVPEDTVVAIHQWAMYHNDKHFTEPFAYRPERWMGDPRFAGDNRDAFQPFHLGPRNCLGRNLAYVEMRIILARVLWNFDMKISDDSRDWVSKQKVFNFWEKGALNVYLTPVAR</sequence>
<dbReference type="EMBL" id="QJNU01000014">
    <property type="protein sequence ID" value="RYP10685.1"/>
    <property type="molecule type" value="Genomic_DNA"/>
</dbReference>
<dbReference type="InterPro" id="IPR002401">
    <property type="entry name" value="Cyt_P450_E_grp-I"/>
</dbReference>
<dbReference type="PROSITE" id="PS00086">
    <property type="entry name" value="CYTOCHROME_P450"/>
    <property type="match status" value="1"/>
</dbReference>
<dbReference type="AlphaFoldDB" id="A0A4Q4TT87"/>
<evidence type="ECO:0000256" key="8">
    <source>
        <dbReference type="PIRSR" id="PIRSR602401-1"/>
    </source>
</evidence>
<comment type="cofactor">
    <cofactor evidence="1 8">
        <name>heme</name>
        <dbReference type="ChEBI" id="CHEBI:30413"/>
    </cofactor>
</comment>
<evidence type="ECO:0000256" key="2">
    <source>
        <dbReference type="ARBA" id="ARBA00010617"/>
    </source>
</evidence>
<keyword evidence="12" id="KW-1185">Reference proteome</keyword>
<dbReference type="InterPro" id="IPR050121">
    <property type="entry name" value="Cytochrome_P450_monoxygenase"/>
</dbReference>
<evidence type="ECO:0000256" key="5">
    <source>
        <dbReference type="ARBA" id="ARBA00023002"/>
    </source>
</evidence>
<keyword evidence="4 8" id="KW-0479">Metal-binding</keyword>
<keyword evidence="5 9" id="KW-0560">Oxidoreductase</keyword>
<dbReference type="OrthoDB" id="1470350at2759"/>
<dbReference type="InterPro" id="IPR036396">
    <property type="entry name" value="Cyt_P450_sf"/>
</dbReference>
<dbReference type="GO" id="GO:0020037">
    <property type="term" value="F:heme binding"/>
    <property type="evidence" value="ECO:0007669"/>
    <property type="project" value="InterPro"/>
</dbReference>
<dbReference type="Pfam" id="PF00067">
    <property type="entry name" value="p450"/>
    <property type="match status" value="1"/>
</dbReference>
<comment type="similarity">
    <text evidence="2 9">Belongs to the cytochrome P450 family.</text>
</comment>
<gene>
    <name evidence="11" type="ORF">DL764_000475</name>
</gene>
<dbReference type="GO" id="GO:0005506">
    <property type="term" value="F:iron ion binding"/>
    <property type="evidence" value="ECO:0007669"/>
    <property type="project" value="InterPro"/>
</dbReference>
<protein>
    <submittedName>
        <fullName evidence="11">Uncharacterized protein</fullName>
    </submittedName>
</protein>
<feature type="binding site" description="axial binding residue" evidence="8">
    <location>
        <position position="440"/>
    </location>
    <ligand>
        <name>heme</name>
        <dbReference type="ChEBI" id="CHEBI:30413"/>
    </ligand>
    <ligandPart>
        <name>Fe</name>
        <dbReference type="ChEBI" id="CHEBI:18248"/>
    </ligandPart>
</feature>
<comment type="caution">
    <text evidence="11">The sequence shown here is derived from an EMBL/GenBank/DDBJ whole genome shotgun (WGS) entry which is preliminary data.</text>
</comment>
<keyword evidence="10" id="KW-0812">Transmembrane</keyword>
<organism evidence="11 12">
    <name type="scientific">Monosporascus ibericus</name>
    <dbReference type="NCBI Taxonomy" id="155417"/>
    <lineage>
        <taxon>Eukaryota</taxon>
        <taxon>Fungi</taxon>
        <taxon>Dikarya</taxon>
        <taxon>Ascomycota</taxon>
        <taxon>Pezizomycotina</taxon>
        <taxon>Sordariomycetes</taxon>
        <taxon>Xylariomycetidae</taxon>
        <taxon>Xylariales</taxon>
        <taxon>Xylariales incertae sedis</taxon>
        <taxon>Monosporascus</taxon>
    </lineage>
</organism>
<dbReference type="PRINTS" id="PR00463">
    <property type="entry name" value="EP450I"/>
</dbReference>
<evidence type="ECO:0000256" key="9">
    <source>
        <dbReference type="RuleBase" id="RU000461"/>
    </source>
</evidence>
<dbReference type="FunFam" id="1.10.630.10:FF:000047">
    <property type="entry name" value="Cytochrome P450 monooxygenase"/>
    <property type="match status" value="1"/>
</dbReference>
<dbReference type="PRINTS" id="PR00385">
    <property type="entry name" value="P450"/>
</dbReference>
<keyword evidence="3 8" id="KW-0349">Heme</keyword>
<dbReference type="GO" id="GO:0009403">
    <property type="term" value="P:toxin biosynthetic process"/>
    <property type="evidence" value="ECO:0007669"/>
    <property type="project" value="UniProtKB-ARBA"/>
</dbReference>
<keyword evidence="10" id="KW-1133">Transmembrane helix</keyword>
<dbReference type="InterPro" id="IPR017972">
    <property type="entry name" value="Cyt_P450_CS"/>
</dbReference>
<dbReference type="CDD" id="cd11058">
    <property type="entry name" value="CYP60B-like"/>
    <property type="match status" value="1"/>
</dbReference>
<evidence type="ECO:0000256" key="1">
    <source>
        <dbReference type="ARBA" id="ARBA00001971"/>
    </source>
</evidence>
<keyword evidence="6 8" id="KW-0408">Iron</keyword>
<evidence type="ECO:0000256" key="6">
    <source>
        <dbReference type="ARBA" id="ARBA00023004"/>
    </source>
</evidence>
<dbReference type="GO" id="GO:0004497">
    <property type="term" value="F:monooxygenase activity"/>
    <property type="evidence" value="ECO:0007669"/>
    <property type="project" value="UniProtKB-KW"/>
</dbReference>